<gene>
    <name evidence="2" type="ORF">ABS362_08670</name>
</gene>
<organism evidence="2 3">
    <name type="scientific">Pontibacter populi</name>
    <dbReference type="NCBI Taxonomy" id="890055"/>
    <lineage>
        <taxon>Bacteria</taxon>
        <taxon>Pseudomonadati</taxon>
        <taxon>Bacteroidota</taxon>
        <taxon>Cytophagia</taxon>
        <taxon>Cytophagales</taxon>
        <taxon>Hymenobacteraceae</taxon>
        <taxon>Pontibacter</taxon>
    </lineage>
</organism>
<keyword evidence="1" id="KW-1133">Transmembrane helix</keyword>
<feature type="transmembrane region" description="Helical" evidence="1">
    <location>
        <begin position="84"/>
        <end position="103"/>
    </location>
</feature>
<evidence type="ECO:0008006" key="4">
    <source>
        <dbReference type="Google" id="ProtNLM"/>
    </source>
</evidence>
<keyword evidence="3" id="KW-1185">Reference proteome</keyword>
<evidence type="ECO:0000313" key="2">
    <source>
        <dbReference type="EMBL" id="MER2997618.1"/>
    </source>
</evidence>
<accession>A0ABV1RTC0</accession>
<feature type="transmembrane region" description="Helical" evidence="1">
    <location>
        <begin position="115"/>
        <end position="133"/>
    </location>
</feature>
<dbReference type="RefSeq" id="WP_350412027.1">
    <property type="nucleotide sequence ID" value="NZ_JBEOKT010000006.1"/>
</dbReference>
<reference evidence="2 3" key="1">
    <citation type="submission" date="2024-06" db="EMBL/GenBank/DDBJ databases">
        <title>Pontibacter populi HYL7-15.</title>
        <authorList>
            <person name="Kim M.K."/>
        </authorList>
    </citation>
    <scope>NUCLEOTIDE SEQUENCE [LARGE SCALE GENOMIC DNA]</scope>
    <source>
        <strain evidence="2 3">HYL7-15</strain>
    </source>
</reference>
<comment type="caution">
    <text evidence="2">The sequence shown here is derived from an EMBL/GenBank/DDBJ whole genome shotgun (WGS) entry which is preliminary data.</text>
</comment>
<name>A0ABV1RTC0_9BACT</name>
<keyword evidence="1" id="KW-0472">Membrane</keyword>
<proteinExistence type="predicted"/>
<dbReference type="EMBL" id="JBEOKT010000006">
    <property type="protein sequence ID" value="MER2997618.1"/>
    <property type="molecule type" value="Genomic_DNA"/>
</dbReference>
<keyword evidence="1" id="KW-0812">Transmembrane</keyword>
<evidence type="ECO:0000313" key="3">
    <source>
        <dbReference type="Proteomes" id="UP001476807"/>
    </source>
</evidence>
<protein>
    <recommendedName>
        <fullName evidence="4">GTP-binding protein</fullName>
    </recommendedName>
</protein>
<dbReference type="Proteomes" id="UP001476807">
    <property type="component" value="Unassembled WGS sequence"/>
</dbReference>
<sequence length="159" mass="18243">MEDILIYSRFSKEETVRKLKQMFAGGNPFDIEMEVLYGEYYLSPTAHQFMPKTASINPFAIQFRLKEDAATGKTILELTPQSRAFSITIGVLILFLLWIFILVATLENKGWLQPVFYFGGTAITLIVFLFLKLGNNKETEILKIIKKEFEEKQKTSTTS</sequence>
<evidence type="ECO:0000256" key="1">
    <source>
        <dbReference type="SAM" id="Phobius"/>
    </source>
</evidence>